<dbReference type="InterPro" id="IPR027417">
    <property type="entry name" value="P-loop_NTPase"/>
</dbReference>
<keyword evidence="3 5" id="KW-0347">Helicase</keyword>
<evidence type="ECO:0000313" key="7">
    <source>
        <dbReference type="EMBL" id="SEB79253.1"/>
    </source>
</evidence>
<evidence type="ECO:0000256" key="4">
    <source>
        <dbReference type="ARBA" id="ARBA00022840"/>
    </source>
</evidence>
<dbReference type="InterPro" id="IPR014016">
    <property type="entry name" value="UvrD-like_ATP-bd"/>
</dbReference>
<dbReference type="PANTHER" id="PTHR11070:SF3">
    <property type="entry name" value="DNA 3'-5' HELICASE"/>
    <property type="match status" value="1"/>
</dbReference>
<dbReference type="GO" id="GO:0000725">
    <property type="term" value="P:recombinational repair"/>
    <property type="evidence" value="ECO:0007669"/>
    <property type="project" value="TreeGrafter"/>
</dbReference>
<protein>
    <submittedName>
        <fullName evidence="7">DNA helicase-2 / ATP-dependent DNA helicase PcrA</fullName>
    </submittedName>
</protein>
<dbReference type="Proteomes" id="UP000183038">
    <property type="component" value="Unassembled WGS sequence"/>
</dbReference>
<dbReference type="GO" id="GO:0003677">
    <property type="term" value="F:DNA binding"/>
    <property type="evidence" value="ECO:0007669"/>
    <property type="project" value="InterPro"/>
</dbReference>
<dbReference type="InterPro" id="IPR000212">
    <property type="entry name" value="DNA_helicase_UvrD/REP"/>
</dbReference>
<dbReference type="GO" id="GO:0016787">
    <property type="term" value="F:hydrolase activity"/>
    <property type="evidence" value="ECO:0007669"/>
    <property type="project" value="UniProtKB-UniRule"/>
</dbReference>
<dbReference type="AlphaFoldDB" id="A0A1H4M8J5"/>
<keyword evidence="1 5" id="KW-0547">Nucleotide-binding</keyword>
<dbReference type="PANTHER" id="PTHR11070">
    <property type="entry name" value="UVRD / RECB / PCRA DNA HELICASE FAMILY MEMBER"/>
    <property type="match status" value="1"/>
</dbReference>
<dbReference type="GO" id="GO:0005829">
    <property type="term" value="C:cytosol"/>
    <property type="evidence" value="ECO:0007669"/>
    <property type="project" value="TreeGrafter"/>
</dbReference>
<evidence type="ECO:0000256" key="2">
    <source>
        <dbReference type="ARBA" id="ARBA00022801"/>
    </source>
</evidence>
<feature type="domain" description="UvrD-like helicase ATP-binding" evidence="6">
    <location>
        <begin position="11"/>
        <end position="280"/>
    </location>
</feature>
<feature type="binding site" evidence="5">
    <location>
        <begin position="32"/>
        <end position="39"/>
    </location>
    <ligand>
        <name>ATP</name>
        <dbReference type="ChEBI" id="CHEBI:30616"/>
    </ligand>
</feature>
<dbReference type="GO" id="GO:0005524">
    <property type="term" value="F:ATP binding"/>
    <property type="evidence" value="ECO:0007669"/>
    <property type="project" value="UniProtKB-UniRule"/>
</dbReference>
<evidence type="ECO:0000256" key="5">
    <source>
        <dbReference type="PROSITE-ProRule" id="PRU00560"/>
    </source>
</evidence>
<keyword evidence="4 5" id="KW-0067">ATP-binding</keyword>
<gene>
    <name evidence="7" type="ORF">SAMN05192540_1557</name>
</gene>
<dbReference type="GO" id="GO:0043138">
    <property type="term" value="F:3'-5' DNA helicase activity"/>
    <property type="evidence" value="ECO:0007669"/>
    <property type="project" value="TreeGrafter"/>
</dbReference>
<dbReference type="Gene3D" id="3.40.50.300">
    <property type="entry name" value="P-loop containing nucleotide triphosphate hydrolases"/>
    <property type="match status" value="2"/>
</dbReference>
<evidence type="ECO:0000256" key="1">
    <source>
        <dbReference type="ARBA" id="ARBA00022741"/>
    </source>
</evidence>
<dbReference type="Pfam" id="PF00580">
    <property type="entry name" value="UvrD-helicase"/>
    <property type="match status" value="1"/>
</dbReference>
<evidence type="ECO:0000256" key="3">
    <source>
        <dbReference type="ARBA" id="ARBA00022806"/>
    </source>
</evidence>
<keyword evidence="2 5" id="KW-0378">Hydrolase</keyword>
<reference evidence="7 8" key="1">
    <citation type="submission" date="2016-10" db="EMBL/GenBank/DDBJ databases">
        <authorList>
            <person name="de Groot N.N."/>
        </authorList>
    </citation>
    <scope>NUCLEOTIDE SEQUENCE [LARGE SCALE GENOMIC DNA]</scope>
    <source>
        <strain evidence="7 8">MAR_2009_71</strain>
    </source>
</reference>
<evidence type="ECO:0000313" key="8">
    <source>
        <dbReference type="Proteomes" id="UP000183038"/>
    </source>
</evidence>
<organism evidence="7 8">
    <name type="scientific">Maribacter dokdonensis</name>
    <dbReference type="NCBI Taxonomy" id="320912"/>
    <lineage>
        <taxon>Bacteria</taxon>
        <taxon>Pseudomonadati</taxon>
        <taxon>Bacteroidota</taxon>
        <taxon>Flavobacteriia</taxon>
        <taxon>Flavobacteriales</taxon>
        <taxon>Flavobacteriaceae</taxon>
        <taxon>Maribacter</taxon>
    </lineage>
</organism>
<sequence>MTSRLGKPDTPTDEALRSRLNESGTRHFVMIAGAGSGKTTSLIKALNYLKQSRGNQMHQAGQKVACITYTEVAVEEISGDVGHDPLFHVSTIHSFLWSIIKPFQSDLHDWVRNRLLEKISDAQTKIDKPRTRDATRAKERENIERYKRQLEDIKSVNHFTYSTGSDYANGVLGHSDILKLGPSLITEHALMRTVVAQRFPVIFVDESQDTIPDFVNALKVLAANVSKAFCLGFFGDPLQKIYMTGIGDITLDENWELIRKPENFRCPITVLDIINKIRAEGDGLHQTRGRMVDIDGQLTSVQGTARLFILPADDLRAERLQGVRDWLSHNNDDPLWLSDEDDGDVKMLVIVHRIAASRLGFPNLYSALNDRSPDNLSTGIIDGTAWIVRPFLRYILPLIHAHRRGDEFQVIKLLRQYCPRLDPERLIAQDIPTELALIKTHVASMDELLTAEGDANIGDVITFLADNELAELDERFEAVITDYARGILVVENAVENSPLRYMQCKAKELWGYQTYIENQSPFSTQQGIKGAEFDRVLVVIDDEESTATSFSYGKYLGLTALSDTDEKNIANGRDSVIDRTRRLFYVCCSRAVKDLAVVVFCNDIETTQQIITDKGYFLPEDIHCLDI</sequence>
<dbReference type="SUPFAM" id="SSF52540">
    <property type="entry name" value="P-loop containing nucleoside triphosphate hydrolases"/>
    <property type="match status" value="1"/>
</dbReference>
<accession>A0A1H4M8J5</accession>
<dbReference type="RefSeq" id="WP_074671596.1">
    <property type="nucleotide sequence ID" value="NZ_FNTB01000001.1"/>
</dbReference>
<dbReference type="PROSITE" id="PS51198">
    <property type="entry name" value="UVRD_HELICASE_ATP_BIND"/>
    <property type="match status" value="1"/>
</dbReference>
<dbReference type="OrthoDB" id="9765670at2"/>
<proteinExistence type="predicted"/>
<evidence type="ECO:0000259" key="6">
    <source>
        <dbReference type="PROSITE" id="PS51198"/>
    </source>
</evidence>
<dbReference type="EMBL" id="FNTB01000001">
    <property type="protein sequence ID" value="SEB79253.1"/>
    <property type="molecule type" value="Genomic_DNA"/>
</dbReference>
<name>A0A1H4M8J5_9FLAO</name>